<dbReference type="Proteomes" id="UP000076858">
    <property type="component" value="Unassembled WGS sequence"/>
</dbReference>
<proteinExistence type="predicted"/>
<dbReference type="AlphaFoldDB" id="A0A164DDA5"/>
<keyword evidence="2" id="KW-1185">Reference proteome</keyword>
<comment type="caution">
    <text evidence="1">The sequence shown here is derived from an EMBL/GenBank/DDBJ whole genome shotgun (WGS) entry which is preliminary data.</text>
</comment>
<evidence type="ECO:0000313" key="2">
    <source>
        <dbReference type="Proteomes" id="UP000076858"/>
    </source>
</evidence>
<protein>
    <submittedName>
        <fullName evidence="1">Uncharacterized protein</fullName>
    </submittedName>
</protein>
<dbReference type="EMBL" id="LRGB01027798">
    <property type="protein sequence ID" value="KZR95658.1"/>
    <property type="molecule type" value="Genomic_DNA"/>
</dbReference>
<organism evidence="1 2">
    <name type="scientific">Daphnia magna</name>
    <dbReference type="NCBI Taxonomy" id="35525"/>
    <lineage>
        <taxon>Eukaryota</taxon>
        <taxon>Metazoa</taxon>
        <taxon>Ecdysozoa</taxon>
        <taxon>Arthropoda</taxon>
        <taxon>Crustacea</taxon>
        <taxon>Branchiopoda</taxon>
        <taxon>Diplostraca</taxon>
        <taxon>Cladocera</taxon>
        <taxon>Anomopoda</taxon>
        <taxon>Daphniidae</taxon>
        <taxon>Daphnia</taxon>
    </lineage>
</organism>
<sequence length="60" mass="7177">RAQLQWEDLWHAEDRDGARERRRVVKLTHSPLASKREERCNPRHNELHICSEAAYEAQRA</sequence>
<accession>A0A164DDA5</accession>
<gene>
    <name evidence="1" type="ORF">APZ42_010491</name>
</gene>
<reference evidence="1 2" key="1">
    <citation type="submission" date="2016-03" db="EMBL/GenBank/DDBJ databases">
        <title>EvidentialGene: Evidence-directed Construction of Genes on Genomes.</title>
        <authorList>
            <person name="Gilbert D.G."/>
            <person name="Choi J.-H."/>
            <person name="Mockaitis K."/>
            <person name="Colbourne J."/>
            <person name="Pfrender M."/>
        </authorList>
    </citation>
    <scope>NUCLEOTIDE SEQUENCE [LARGE SCALE GENOMIC DNA]</scope>
    <source>
        <strain evidence="1 2">Xinb3</strain>
        <tissue evidence="1">Complete organism</tissue>
    </source>
</reference>
<evidence type="ECO:0000313" key="1">
    <source>
        <dbReference type="EMBL" id="KZR95658.1"/>
    </source>
</evidence>
<feature type="non-terminal residue" evidence="1">
    <location>
        <position position="1"/>
    </location>
</feature>
<name>A0A164DDA5_9CRUS</name>